<dbReference type="Proteomes" id="UP001161625">
    <property type="component" value="Segment"/>
</dbReference>
<proteinExistence type="predicted"/>
<dbReference type="KEGG" id="vg:80541000"/>
<sequence>MTTKSVDKEYNSLEKSKPRAIRHKQHQEELVIIKPFAFFDSILKRYCKLSSLTITIEPCFRALTQEKLTIRVVDGRYNITDPLREYCKIETSATESHTWIISDFPTVPKSAPSPYRVEIETKVSGVKFGQILCYMRIIPTFFYTNRSEQPSKVSVQEVSDGELKTPVTKETLFRSNSSIRTVHRTIV</sequence>
<dbReference type="EMBL" id="BK014303">
    <property type="protein sequence ID" value="DAF42317.1"/>
    <property type="molecule type" value="Viral_cRNA"/>
</dbReference>
<dbReference type="GeneID" id="80541000"/>
<name>A0A8D9PH12_9RHAB</name>
<evidence type="ECO:0000313" key="2">
    <source>
        <dbReference type="Proteomes" id="UP001161625"/>
    </source>
</evidence>
<reference evidence="2" key="2">
    <citation type="journal article" date="2021" name="Viruses">
        <title>Illuminating the Plant Rhabdovirus Landscape through Metatranscriptomics Data.</title>
        <authorList>
            <person name="Bejerman N."/>
            <person name="Dietzgen R.G."/>
            <person name="Debat H."/>
        </authorList>
    </citation>
    <scope>NUCLEOTIDE SEQUENCE [LARGE SCALE GENOMIC DNA]</scope>
</reference>
<organism evidence="1 2">
    <name type="scientific">Bemisia tabaci-associated virus 1</name>
    <dbReference type="NCBI Taxonomy" id="3070198"/>
    <lineage>
        <taxon>Viruses</taxon>
        <taxon>Riboviria</taxon>
        <taxon>Orthornavirae</taxon>
        <taxon>Negarnaviricota</taxon>
        <taxon>Haploviricotina</taxon>
        <taxon>Monjiviricetes</taxon>
        <taxon>Mononegavirales</taxon>
        <taxon>Rhabdoviridae</taxon>
        <taxon>Betarhabdovirinae</taxon>
        <taxon>Betacytorhabdovirus</taxon>
        <taxon>Betacytorhabdovirus bemisiae</taxon>
        <taxon>Cytorhabdovirus bemisiae</taxon>
    </lineage>
</organism>
<reference evidence="2" key="1">
    <citation type="journal article" date="2021" name="bioRxiv">
        <title>Illuminating the plant rhabdovirus landscape through metatranscriptomics data.</title>
        <authorList>
            <person name="Bejerman N."/>
            <person name="Dietzgen R.G."/>
            <person name="Debat H."/>
        </authorList>
    </citation>
    <scope>NUCLEOTIDE SEQUENCE [LARGE SCALE GENOMIC DNA]</scope>
</reference>
<accession>A0A8D9PH12</accession>
<evidence type="ECO:0000313" key="1">
    <source>
        <dbReference type="EMBL" id="DAF42317.1"/>
    </source>
</evidence>
<dbReference type="RefSeq" id="YP_010802277.1">
    <property type="nucleotide sequence ID" value="NC_076976.1"/>
</dbReference>
<protein>
    <submittedName>
        <fullName evidence="1">P3</fullName>
    </submittedName>
</protein>
<keyword evidence="2" id="KW-1185">Reference proteome</keyword>